<gene>
    <name evidence="2" type="ORF">DEBURN_LOCUS7876</name>
</gene>
<name>A0A9N9BK43_9GLOM</name>
<dbReference type="EMBL" id="CAJVPK010001035">
    <property type="protein sequence ID" value="CAG8566935.1"/>
    <property type="molecule type" value="Genomic_DNA"/>
</dbReference>
<accession>A0A9N9BK43</accession>
<dbReference type="OrthoDB" id="2359491at2759"/>
<organism evidence="2 3">
    <name type="scientific">Diversispora eburnea</name>
    <dbReference type="NCBI Taxonomy" id="1213867"/>
    <lineage>
        <taxon>Eukaryota</taxon>
        <taxon>Fungi</taxon>
        <taxon>Fungi incertae sedis</taxon>
        <taxon>Mucoromycota</taxon>
        <taxon>Glomeromycotina</taxon>
        <taxon>Glomeromycetes</taxon>
        <taxon>Diversisporales</taxon>
        <taxon>Diversisporaceae</taxon>
        <taxon>Diversispora</taxon>
    </lineage>
</organism>
<evidence type="ECO:0000313" key="2">
    <source>
        <dbReference type="EMBL" id="CAG8566935.1"/>
    </source>
</evidence>
<feature type="coiled-coil region" evidence="1">
    <location>
        <begin position="197"/>
        <end position="252"/>
    </location>
</feature>
<reference evidence="2" key="1">
    <citation type="submission" date="2021-06" db="EMBL/GenBank/DDBJ databases">
        <authorList>
            <person name="Kallberg Y."/>
            <person name="Tangrot J."/>
            <person name="Rosling A."/>
        </authorList>
    </citation>
    <scope>NUCLEOTIDE SEQUENCE</scope>
    <source>
        <strain evidence="2">AZ414A</strain>
    </source>
</reference>
<keyword evidence="1" id="KW-0175">Coiled coil</keyword>
<protein>
    <submittedName>
        <fullName evidence="2">4358_t:CDS:1</fullName>
    </submittedName>
</protein>
<dbReference type="AlphaFoldDB" id="A0A9N9BK43"/>
<sequence>MTPKPFTIIQEMCNEFVTDFNKLEDGPIYTKLVHDGTWKESEESIANVTKEILAIRALLKNLPIGDSFFISTLEKQSVASANRKGDGFMGRYEIHPKLYKRYKEETGLDPWINSDSSQTMANTQPKINLPELVWQRFENLWNEVKIFPEEEMVFERVLESRLFEDKEINKLVKKLQFNLSFLIIDRERIHDKFYSEYIKLEKGIDELKNENIEIKTENTKLKYDKEEVETENIKLKQDLDEFKKELESKKNRKFQGKCILIAQVLLGEEPVVEYRPSFMEGLELDAFFQRHRIALEVQGAQHRLHHTSWYKDVKKLEDIVNRDRKKRCICQDNGIFLLEVWYDEKPEIVIPERIQKIKGFVNQAFKIFDL</sequence>
<evidence type="ECO:0000313" key="3">
    <source>
        <dbReference type="Proteomes" id="UP000789706"/>
    </source>
</evidence>
<comment type="caution">
    <text evidence="2">The sequence shown here is derived from an EMBL/GenBank/DDBJ whole genome shotgun (WGS) entry which is preliminary data.</text>
</comment>
<proteinExistence type="predicted"/>
<evidence type="ECO:0000256" key="1">
    <source>
        <dbReference type="SAM" id="Coils"/>
    </source>
</evidence>
<dbReference type="Proteomes" id="UP000789706">
    <property type="component" value="Unassembled WGS sequence"/>
</dbReference>
<dbReference type="Gene3D" id="3.40.960.10">
    <property type="entry name" value="VSR Endonuclease"/>
    <property type="match status" value="1"/>
</dbReference>
<keyword evidence="3" id="KW-1185">Reference proteome</keyword>